<evidence type="ECO:0000256" key="8">
    <source>
        <dbReference type="PROSITE-ProRule" id="PRU00740"/>
    </source>
</evidence>
<reference evidence="13" key="1">
    <citation type="submission" date="2025-08" db="UniProtKB">
        <authorList>
            <consortium name="RefSeq"/>
        </authorList>
    </citation>
    <scope>IDENTIFICATION</scope>
    <source>
        <strain evidence="13">Wakin</strain>
        <tissue evidence="13">Muscle</tissue>
    </source>
</reference>
<dbReference type="AlphaFoldDB" id="A0A6P6J276"/>
<evidence type="ECO:0000256" key="7">
    <source>
        <dbReference type="ARBA" id="ARBA00023180"/>
    </source>
</evidence>
<dbReference type="PANTHER" id="PTHR11506:SF30">
    <property type="entry name" value="LYSOSOME-ASSOCIATED MEMBRANE GLYCOPROTEIN 3"/>
    <property type="match status" value="1"/>
</dbReference>
<evidence type="ECO:0000313" key="13">
    <source>
        <dbReference type="RefSeq" id="XP_026053668.1"/>
    </source>
</evidence>
<dbReference type="PANTHER" id="PTHR11506">
    <property type="entry name" value="LYSOSOME-ASSOCIATED MEMBRANE GLYCOPROTEIN"/>
    <property type="match status" value="1"/>
</dbReference>
<accession>A0A6P6J276</accession>
<keyword evidence="3 10" id="KW-0732">Signal</keyword>
<dbReference type="GO" id="GO:0005886">
    <property type="term" value="C:plasma membrane"/>
    <property type="evidence" value="ECO:0007669"/>
    <property type="project" value="TreeGrafter"/>
</dbReference>
<sequence>MTHASYYAAMLLLMSSMHWLGSSLASTPLQLSATADEVPAIINSDPPITYLSQRPVLQPKESSPPKFLYTLRNLQGKVCVLADMGVEFVVRENKKKYYFNVNPSYTRVTGFCGGQKSVFSLEFDGGHLEFTFIKEGDLSYVSNVKGLLKPVPPCKNCQNKTYVGVVSHDKLFKAKNGLSFNCKSQTTLILASFLKVKLVPLQIQAFGLANGAFGKEVECWEDYNKRMIPIILGAVAAAICLIAILTFVLVRERRNRGYEQL</sequence>
<comment type="caution">
    <text evidence="8">Lacks conserved residue(s) required for the propagation of feature annotation.</text>
</comment>
<feature type="disulfide bond" evidence="8">
    <location>
        <begin position="182"/>
        <end position="219"/>
    </location>
</feature>
<evidence type="ECO:0000256" key="5">
    <source>
        <dbReference type="ARBA" id="ARBA00022989"/>
    </source>
</evidence>
<keyword evidence="7" id="KW-0325">Glycoprotein</keyword>
<dbReference type="Gene3D" id="2.40.160.110">
    <property type="match status" value="1"/>
</dbReference>
<evidence type="ECO:0000256" key="6">
    <source>
        <dbReference type="ARBA" id="ARBA00023136"/>
    </source>
</evidence>
<dbReference type="RefSeq" id="XP_026053668.1">
    <property type="nucleotide sequence ID" value="XM_026197883.1"/>
</dbReference>
<gene>
    <name evidence="13" type="primary">lamp3</name>
</gene>
<keyword evidence="8" id="KW-1015">Disulfide bond</keyword>
<dbReference type="OrthoDB" id="9428839at2759"/>
<dbReference type="Proteomes" id="UP000515129">
    <property type="component" value="Chromosome 22"/>
</dbReference>
<dbReference type="PRINTS" id="PR00336">
    <property type="entry name" value="LYSASSOCTDMP"/>
</dbReference>
<dbReference type="PROSITE" id="PS51407">
    <property type="entry name" value="LAMP_3"/>
    <property type="match status" value="1"/>
</dbReference>
<evidence type="ECO:0000259" key="11">
    <source>
        <dbReference type="Pfam" id="PF01299"/>
    </source>
</evidence>
<evidence type="ECO:0000256" key="10">
    <source>
        <dbReference type="SAM" id="SignalP"/>
    </source>
</evidence>
<evidence type="ECO:0000256" key="3">
    <source>
        <dbReference type="ARBA" id="ARBA00022729"/>
    </source>
</evidence>
<dbReference type="KEGG" id="caua:113039786"/>
<feature type="signal peptide" evidence="10">
    <location>
        <begin position="1"/>
        <end position="25"/>
    </location>
</feature>
<keyword evidence="8" id="KW-0458">Lysosome</keyword>
<feature type="domain" description="Lysosome-associated membrane glycoprotein 2-like luminal" evidence="11">
    <location>
        <begin position="68"/>
        <end position="208"/>
    </location>
</feature>
<keyword evidence="5 9" id="KW-1133">Transmembrane helix</keyword>
<evidence type="ECO:0000313" key="12">
    <source>
        <dbReference type="Proteomes" id="UP000515129"/>
    </source>
</evidence>
<dbReference type="GO" id="GO:0031902">
    <property type="term" value="C:late endosome membrane"/>
    <property type="evidence" value="ECO:0007669"/>
    <property type="project" value="TreeGrafter"/>
</dbReference>
<evidence type="ECO:0000256" key="2">
    <source>
        <dbReference type="ARBA" id="ARBA00022692"/>
    </source>
</evidence>
<evidence type="ECO:0000256" key="9">
    <source>
        <dbReference type="SAM" id="Phobius"/>
    </source>
</evidence>
<keyword evidence="2 8" id="KW-0812">Transmembrane</keyword>
<dbReference type="InterPro" id="IPR002000">
    <property type="entry name" value="Lysosome-assoc_membr_glycop"/>
</dbReference>
<comment type="similarity">
    <text evidence="8">Belongs to the LAMP family.</text>
</comment>
<protein>
    <submittedName>
        <fullName evidence="13">Lysosome-associated membrane glycoprotein 3</fullName>
    </submittedName>
</protein>
<evidence type="ECO:0000256" key="1">
    <source>
        <dbReference type="ARBA" id="ARBA00004530"/>
    </source>
</evidence>
<feature type="chain" id="PRO_5027625385" evidence="10">
    <location>
        <begin position="26"/>
        <end position="261"/>
    </location>
</feature>
<name>A0A6P6J276_CARAU</name>
<keyword evidence="4" id="KW-0967">Endosome</keyword>
<comment type="subcellular location">
    <subcellularLocation>
        <location evidence="1">Endosome membrane</location>
        <topology evidence="1">Single-pass type I membrane protein</topology>
    </subcellularLocation>
    <subcellularLocation>
        <location evidence="8">Lysosome membrane</location>
        <topology evidence="8">Single-pass type I membrane protein</topology>
    </subcellularLocation>
</comment>
<dbReference type="InterPro" id="IPR048528">
    <property type="entry name" value="Lamp2-like_luminal"/>
</dbReference>
<proteinExistence type="inferred from homology"/>
<evidence type="ECO:0000256" key="4">
    <source>
        <dbReference type="ARBA" id="ARBA00022753"/>
    </source>
</evidence>
<dbReference type="GO" id="GO:0005765">
    <property type="term" value="C:lysosomal membrane"/>
    <property type="evidence" value="ECO:0007669"/>
    <property type="project" value="UniProtKB-SubCell"/>
</dbReference>
<feature type="transmembrane region" description="Helical" evidence="9">
    <location>
        <begin position="227"/>
        <end position="250"/>
    </location>
</feature>
<dbReference type="GO" id="GO:0072594">
    <property type="term" value="P:establishment of protein localization to organelle"/>
    <property type="evidence" value="ECO:0007669"/>
    <property type="project" value="TreeGrafter"/>
</dbReference>
<dbReference type="Pfam" id="PF01299">
    <property type="entry name" value="Lamp2-like_luminal"/>
    <property type="match status" value="1"/>
</dbReference>
<organism evidence="12 13">
    <name type="scientific">Carassius auratus</name>
    <name type="common">Goldfish</name>
    <dbReference type="NCBI Taxonomy" id="7957"/>
    <lineage>
        <taxon>Eukaryota</taxon>
        <taxon>Metazoa</taxon>
        <taxon>Chordata</taxon>
        <taxon>Craniata</taxon>
        <taxon>Vertebrata</taxon>
        <taxon>Euteleostomi</taxon>
        <taxon>Actinopterygii</taxon>
        <taxon>Neopterygii</taxon>
        <taxon>Teleostei</taxon>
        <taxon>Ostariophysi</taxon>
        <taxon>Cypriniformes</taxon>
        <taxon>Cyprinidae</taxon>
        <taxon>Cyprininae</taxon>
        <taxon>Carassius</taxon>
    </lineage>
</organism>
<dbReference type="CTD" id="27074"/>
<keyword evidence="6 8" id="KW-0472">Membrane</keyword>
<keyword evidence="12" id="KW-1185">Reference proteome</keyword>